<dbReference type="RefSeq" id="WP_380028286.1">
    <property type="nucleotide sequence ID" value="NZ_JBHSHC010000139.1"/>
</dbReference>
<name>A0ABV9QAG0_9BACL</name>
<feature type="transmembrane region" description="Helical" evidence="1">
    <location>
        <begin position="153"/>
        <end position="184"/>
    </location>
</feature>
<evidence type="ECO:0000313" key="3">
    <source>
        <dbReference type="EMBL" id="MFC4769587.1"/>
    </source>
</evidence>
<sequence>MWIEWYQWISQFFNSLGQPIYELSRGVNIPVLVALILGLAGATAPCQISTNVGALAYVSRYVGNGEATFNQALGFVAGKIFAYSLIGGTVIFLGTRMEVVSEHLIPVIEVIRKGMGPIFLVSGLVMIGVFRFRKTIGEGIKDKLLRIVPKQGVWGAFFLGNVISLAFCPTLFLLFFGMLVPLGIRSTGGIAFPAVFAVGTALPLLLLSFLLATGSDALKKKFVKNSGKINRVVAKIVAVIFILLGINDTLLYWTF</sequence>
<feature type="domain" description="Urease accessory protein UreH-like transmembrane" evidence="2">
    <location>
        <begin position="34"/>
        <end position="245"/>
    </location>
</feature>
<dbReference type="Pfam" id="PF13386">
    <property type="entry name" value="DsbD_2"/>
    <property type="match status" value="1"/>
</dbReference>
<dbReference type="EMBL" id="JBHSHC010000139">
    <property type="protein sequence ID" value="MFC4769587.1"/>
    <property type="molecule type" value="Genomic_DNA"/>
</dbReference>
<feature type="transmembrane region" description="Helical" evidence="1">
    <location>
        <begin position="232"/>
        <end position="253"/>
    </location>
</feature>
<keyword evidence="1" id="KW-0472">Membrane</keyword>
<feature type="transmembrane region" description="Helical" evidence="1">
    <location>
        <begin position="190"/>
        <end position="211"/>
    </location>
</feature>
<feature type="transmembrane region" description="Helical" evidence="1">
    <location>
        <begin position="114"/>
        <end position="132"/>
    </location>
</feature>
<keyword evidence="1" id="KW-0812">Transmembrane</keyword>
<feature type="transmembrane region" description="Helical" evidence="1">
    <location>
        <begin position="69"/>
        <end position="94"/>
    </location>
</feature>
<dbReference type="InterPro" id="IPR039447">
    <property type="entry name" value="UreH-like_TM_dom"/>
</dbReference>
<organism evidence="3 4">
    <name type="scientific">Effusibacillus consociatus</name>
    <dbReference type="NCBI Taxonomy" id="1117041"/>
    <lineage>
        <taxon>Bacteria</taxon>
        <taxon>Bacillati</taxon>
        <taxon>Bacillota</taxon>
        <taxon>Bacilli</taxon>
        <taxon>Bacillales</taxon>
        <taxon>Alicyclobacillaceae</taxon>
        <taxon>Effusibacillus</taxon>
    </lineage>
</organism>
<evidence type="ECO:0000259" key="2">
    <source>
        <dbReference type="Pfam" id="PF13386"/>
    </source>
</evidence>
<comment type="caution">
    <text evidence="3">The sequence shown here is derived from an EMBL/GenBank/DDBJ whole genome shotgun (WGS) entry which is preliminary data.</text>
</comment>
<evidence type="ECO:0000313" key="4">
    <source>
        <dbReference type="Proteomes" id="UP001596002"/>
    </source>
</evidence>
<evidence type="ECO:0000256" key="1">
    <source>
        <dbReference type="SAM" id="Phobius"/>
    </source>
</evidence>
<feature type="transmembrane region" description="Helical" evidence="1">
    <location>
        <begin position="31"/>
        <end position="57"/>
    </location>
</feature>
<dbReference type="Proteomes" id="UP001596002">
    <property type="component" value="Unassembled WGS sequence"/>
</dbReference>
<reference evidence="4" key="1">
    <citation type="journal article" date="2019" name="Int. J. Syst. Evol. Microbiol.">
        <title>The Global Catalogue of Microorganisms (GCM) 10K type strain sequencing project: providing services to taxonomists for standard genome sequencing and annotation.</title>
        <authorList>
            <consortium name="The Broad Institute Genomics Platform"/>
            <consortium name="The Broad Institute Genome Sequencing Center for Infectious Disease"/>
            <person name="Wu L."/>
            <person name="Ma J."/>
        </authorList>
    </citation>
    <scope>NUCLEOTIDE SEQUENCE [LARGE SCALE GENOMIC DNA]</scope>
    <source>
        <strain evidence="4">WYCCWR 12678</strain>
    </source>
</reference>
<keyword evidence="1" id="KW-1133">Transmembrane helix</keyword>
<gene>
    <name evidence="3" type="ORF">ACFO8Q_19845</name>
</gene>
<proteinExistence type="predicted"/>
<protein>
    <submittedName>
        <fullName evidence="3">Sulfite exporter TauE/SafE family protein</fullName>
    </submittedName>
</protein>
<keyword evidence="4" id="KW-1185">Reference proteome</keyword>
<accession>A0ABV9QAG0</accession>